<feature type="compositionally biased region" description="Acidic residues" evidence="3">
    <location>
        <begin position="35"/>
        <end position="48"/>
    </location>
</feature>
<feature type="compositionally biased region" description="Polar residues" evidence="3">
    <location>
        <begin position="196"/>
        <end position="208"/>
    </location>
</feature>
<reference evidence="5" key="1">
    <citation type="journal article" date="2009" name="PLoS Genet.">
        <title>Sequencing, mapping, and analysis of 27,455 maize full-length cDNAs.</title>
        <authorList>
            <person name="Soderlund C."/>
            <person name="Descour A."/>
            <person name="Kudrna D."/>
            <person name="Bomhoff M."/>
            <person name="Boyd L."/>
            <person name="Currie J."/>
            <person name="Angelova A."/>
            <person name="Collura K."/>
            <person name="Wissotski M."/>
            <person name="Ashley E."/>
            <person name="Morrow D."/>
            <person name="Fernandes J."/>
            <person name="Walbot V."/>
            <person name="Yu Y."/>
        </authorList>
    </citation>
    <scope>NUCLEOTIDE SEQUENCE</scope>
    <source>
        <strain evidence="5">B73</strain>
    </source>
</reference>
<gene>
    <name evidence="6" type="ORF">ZEAMMB73_Zm00001d049399</name>
</gene>
<feature type="region of interest" description="Disordered" evidence="3">
    <location>
        <begin position="192"/>
        <end position="212"/>
    </location>
</feature>
<dbReference type="CDD" id="cd12451">
    <property type="entry name" value="RRM2_NUCLs"/>
    <property type="match status" value="1"/>
</dbReference>
<protein>
    <submittedName>
        <fullName evidence="6">Putative nucleolin-like family protein</fullName>
    </submittedName>
</protein>
<dbReference type="InterPro" id="IPR000504">
    <property type="entry name" value="RRM_dom"/>
</dbReference>
<name>C0HFW9_MAIZE</name>
<evidence type="ECO:0000256" key="1">
    <source>
        <dbReference type="ARBA" id="ARBA00022884"/>
    </source>
</evidence>
<dbReference type="SMART" id="SM00360">
    <property type="entry name" value="RRM"/>
    <property type="match status" value="2"/>
</dbReference>
<dbReference type="ExpressionAtlas" id="C0HFW9">
    <property type="expression patterns" value="baseline and differential"/>
</dbReference>
<sequence length="383" mass="41198">MKDESSDDSDTDEDEEPPQKKQKEALSAAKKESSSEDEDDSSEESSDDEPTKVEEKKAPKVSENSGSEDESSEDESDKDSEEPANTPKKAAVHASEKKTATKEPKTPTGSQSESTEVNTLFMGNVPWKAEFDDVKEFFEDVGEVVDVRFPTHDDGNRKGFCYVEFVSAEAAAKAYKEKQSKELHGREVRLDFAKGRSTQTPRSGNDGSFQKAARGNSSSIFIRGFDKNLSEDEIRSSLEQHFSDCGEMTRVSIPTDHESGAIKGMAYIDFKDQDSVSKALELSGSDIGGGYELYVDEAKPRGDGQRGGGRSGGRSGGRFGDRSGGRRGGGRFGERSGGRDGGGRFGGRRGGRDGGRGRGGRGFGNKHSAGTPSAGKKTTFGDD</sequence>
<dbReference type="AlphaFoldDB" id="C0HFW9"/>
<dbReference type="OMA" id="TITNIRW"/>
<evidence type="ECO:0000256" key="3">
    <source>
        <dbReference type="SAM" id="MobiDB-lite"/>
    </source>
</evidence>
<dbReference type="InterPro" id="IPR035979">
    <property type="entry name" value="RBD_domain_sf"/>
</dbReference>
<feature type="compositionally biased region" description="Polar residues" evidence="3">
    <location>
        <begin position="109"/>
        <end position="118"/>
    </location>
</feature>
<dbReference type="SUPFAM" id="SSF54928">
    <property type="entry name" value="RNA-binding domain, RBD"/>
    <property type="match status" value="2"/>
</dbReference>
<feature type="compositionally biased region" description="Basic and acidic residues" evidence="3">
    <location>
        <begin position="332"/>
        <end position="342"/>
    </location>
</feature>
<proteinExistence type="evidence at transcript level"/>
<dbReference type="PANTHER" id="PTHR23236:SF11">
    <property type="entry name" value="EUKARYOTIC TRANSLATION INITIATION FACTOR 4H"/>
    <property type="match status" value="1"/>
</dbReference>
<feature type="compositionally biased region" description="Basic and acidic residues" evidence="3">
    <location>
        <begin position="94"/>
        <end position="105"/>
    </location>
</feature>
<dbReference type="FunFam" id="3.30.70.330:FF:001006">
    <property type="entry name" value="Nucleolin 2"/>
    <property type="match status" value="1"/>
</dbReference>
<feature type="compositionally biased region" description="Acidic residues" evidence="3">
    <location>
        <begin position="66"/>
        <end position="82"/>
    </location>
</feature>
<dbReference type="GO" id="GO:0003723">
    <property type="term" value="F:RNA binding"/>
    <property type="evidence" value="ECO:0007669"/>
    <property type="project" value="UniProtKB-UniRule"/>
</dbReference>
<evidence type="ECO:0000259" key="4">
    <source>
        <dbReference type="PROSITE" id="PS50102"/>
    </source>
</evidence>
<feature type="compositionally biased region" description="Basic and acidic residues" evidence="3">
    <location>
        <begin position="49"/>
        <end position="60"/>
    </location>
</feature>
<dbReference type="InterPro" id="IPR034350">
    <property type="entry name" value="NUCL_RRM2"/>
</dbReference>
<feature type="domain" description="RRM" evidence="4">
    <location>
        <begin position="118"/>
        <end position="195"/>
    </location>
</feature>
<dbReference type="Gene3D" id="3.30.70.330">
    <property type="match status" value="2"/>
</dbReference>
<dbReference type="EMBL" id="BT061225">
    <property type="protein sequence ID" value="ACN25922.1"/>
    <property type="molecule type" value="mRNA"/>
</dbReference>
<feature type="region of interest" description="Disordered" evidence="3">
    <location>
        <begin position="1"/>
        <end position="118"/>
    </location>
</feature>
<evidence type="ECO:0000313" key="6">
    <source>
        <dbReference type="EMBL" id="AQK50251.1"/>
    </source>
</evidence>
<feature type="compositionally biased region" description="Acidic residues" evidence="3">
    <location>
        <begin position="1"/>
        <end position="16"/>
    </location>
</feature>
<keyword evidence="1 2" id="KW-0694">RNA-binding</keyword>
<dbReference type="InterPro" id="IPR012677">
    <property type="entry name" value="Nucleotide-bd_a/b_plait_sf"/>
</dbReference>
<feature type="region of interest" description="Disordered" evidence="3">
    <location>
        <begin position="295"/>
        <end position="383"/>
    </location>
</feature>
<dbReference type="EMBL" id="CM000780">
    <property type="protein sequence ID" value="AQK50251.1"/>
    <property type="molecule type" value="Genomic_DNA"/>
</dbReference>
<evidence type="ECO:0000256" key="2">
    <source>
        <dbReference type="PROSITE-ProRule" id="PRU00176"/>
    </source>
</evidence>
<reference evidence="6" key="2">
    <citation type="submission" date="2015-12" db="EMBL/GenBank/DDBJ databases">
        <title>Update maize B73 reference genome by single molecule sequencing technologies.</title>
        <authorList>
            <consortium name="Maize Genome Sequencing Project"/>
            <person name="Ware D."/>
        </authorList>
    </citation>
    <scope>NUCLEOTIDE SEQUENCE</scope>
    <source>
        <tissue evidence="6">Seedling</tissue>
    </source>
</reference>
<feature type="compositionally biased region" description="Basic and acidic residues" evidence="3">
    <location>
        <begin position="17"/>
        <end position="34"/>
    </location>
</feature>
<feature type="compositionally biased region" description="Gly residues" evidence="3">
    <location>
        <begin position="305"/>
        <end position="318"/>
    </location>
</feature>
<dbReference type="PANTHER" id="PTHR23236">
    <property type="entry name" value="EUKARYOTIC TRANSLATION INITIATION FACTOR 4B/4H"/>
    <property type="match status" value="1"/>
</dbReference>
<feature type="domain" description="RRM" evidence="4">
    <location>
        <begin position="218"/>
        <end position="300"/>
    </location>
</feature>
<evidence type="ECO:0000313" key="5">
    <source>
        <dbReference type="EMBL" id="ACN25922.1"/>
    </source>
</evidence>
<accession>C0HFW9</accession>
<organism evidence="5">
    <name type="scientific">Zea mays</name>
    <name type="common">Maize</name>
    <dbReference type="NCBI Taxonomy" id="4577"/>
    <lineage>
        <taxon>Eukaryota</taxon>
        <taxon>Viridiplantae</taxon>
        <taxon>Streptophyta</taxon>
        <taxon>Embryophyta</taxon>
        <taxon>Tracheophyta</taxon>
        <taxon>Spermatophyta</taxon>
        <taxon>Magnoliopsida</taxon>
        <taxon>Liliopsida</taxon>
        <taxon>Poales</taxon>
        <taxon>Poaceae</taxon>
        <taxon>PACMAD clade</taxon>
        <taxon>Panicoideae</taxon>
        <taxon>Andropogonodae</taxon>
        <taxon>Andropogoneae</taxon>
        <taxon>Tripsacinae</taxon>
        <taxon>Zea</taxon>
    </lineage>
</organism>
<dbReference type="PROSITE" id="PS50102">
    <property type="entry name" value="RRM"/>
    <property type="match status" value="2"/>
</dbReference>
<dbReference type="Pfam" id="PF00076">
    <property type="entry name" value="RRM_1"/>
    <property type="match status" value="2"/>
</dbReference>